<dbReference type="PANTHER" id="PTHR43767:SF1">
    <property type="entry name" value="NONRIBOSOMAL PEPTIDE SYNTHASE PES1 (EUROFUNG)-RELATED"/>
    <property type="match status" value="1"/>
</dbReference>
<dbReference type="EMBL" id="BARV01040240">
    <property type="protein sequence ID" value="GAI52104.1"/>
    <property type="molecule type" value="Genomic_DNA"/>
</dbReference>
<dbReference type="InterPro" id="IPR000873">
    <property type="entry name" value="AMP-dep_synth/lig_dom"/>
</dbReference>
<reference evidence="2" key="1">
    <citation type="journal article" date="2014" name="Front. Microbiol.">
        <title>High frequency of phylogenetically diverse reductive dehalogenase-homologous genes in deep subseafloor sedimentary metagenomes.</title>
        <authorList>
            <person name="Kawai M."/>
            <person name="Futagami T."/>
            <person name="Toyoda A."/>
            <person name="Takaki Y."/>
            <person name="Nishi S."/>
            <person name="Hori S."/>
            <person name="Arai W."/>
            <person name="Tsubouchi T."/>
            <person name="Morono Y."/>
            <person name="Uchiyama I."/>
            <person name="Ito T."/>
            <person name="Fujiyama A."/>
            <person name="Inagaki F."/>
            <person name="Takami H."/>
        </authorList>
    </citation>
    <scope>NUCLEOTIDE SEQUENCE</scope>
    <source>
        <strain evidence="2">Expedition CK06-06</strain>
    </source>
</reference>
<protein>
    <recommendedName>
        <fullName evidence="1">AMP-dependent synthetase/ligase domain-containing protein</fullName>
    </recommendedName>
</protein>
<dbReference type="SUPFAM" id="SSF56801">
    <property type="entry name" value="Acetyl-CoA synthetase-like"/>
    <property type="match status" value="1"/>
</dbReference>
<dbReference type="Pfam" id="PF00501">
    <property type="entry name" value="AMP-binding"/>
    <property type="match status" value="1"/>
</dbReference>
<feature type="non-terminal residue" evidence="2">
    <location>
        <position position="100"/>
    </location>
</feature>
<evidence type="ECO:0000313" key="2">
    <source>
        <dbReference type="EMBL" id="GAI52104.1"/>
    </source>
</evidence>
<dbReference type="InterPro" id="IPR050237">
    <property type="entry name" value="ATP-dep_AMP-bd_enzyme"/>
</dbReference>
<name>X1R934_9ZZZZ</name>
<sequence length="100" mass="11829">MTVVEMIARNARMYPDDVALIELRPSQKIRKEITWKQFDERVNRVANALIDRGVRKGDRVIHWAMNSINWLEGYFGIMRTGAWPVPLNFRFESRDLKYCG</sequence>
<accession>X1R934</accession>
<evidence type="ECO:0000259" key="1">
    <source>
        <dbReference type="Pfam" id="PF00501"/>
    </source>
</evidence>
<dbReference type="Gene3D" id="3.40.50.980">
    <property type="match status" value="1"/>
</dbReference>
<gene>
    <name evidence="2" type="ORF">S06H3_61380</name>
</gene>
<feature type="domain" description="AMP-dependent synthetase/ligase" evidence="1">
    <location>
        <begin position="8"/>
        <end position="99"/>
    </location>
</feature>
<proteinExistence type="predicted"/>
<comment type="caution">
    <text evidence="2">The sequence shown here is derived from an EMBL/GenBank/DDBJ whole genome shotgun (WGS) entry which is preliminary data.</text>
</comment>
<organism evidence="2">
    <name type="scientific">marine sediment metagenome</name>
    <dbReference type="NCBI Taxonomy" id="412755"/>
    <lineage>
        <taxon>unclassified sequences</taxon>
        <taxon>metagenomes</taxon>
        <taxon>ecological metagenomes</taxon>
    </lineage>
</organism>
<dbReference type="AlphaFoldDB" id="X1R934"/>
<dbReference type="PANTHER" id="PTHR43767">
    <property type="entry name" value="LONG-CHAIN-FATTY-ACID--COA LIGASE"/>
    <property type="match status" value="1"/>
</dbReference>